<name>A0AAU0F366_9FLAO</name>
<evidence type="ECO:0000313" key="1">
    <source>
        <dbReference type="EMBL" id="WOC53199.1"/>
    </source>
</evidence>
<geneLocation type="plasmid" evidence="1 2">
    <name>pQD2021</name>
</geneLocation>
<evidence type="ECO:0000313" key="2">
    <source>
        <dbReference type="Proteomes" id="UP001432059"/>
    </source>
</evidence>
<evidence type="ECO:0008006" key="3">
    <source>
        <dbReference type="Google" id="ProtNLM"/>
    </source>
</evidence>
<reference evidence="1" key="1">
    <citation type="submission" date="2023-10" db="EMBL/GenBank/DDBJ databases">
        <title>Characterization and whole genome sequencing of a novel strain of Bergeyella porcorum QD2021 isolated from pig.</title>
        <authorList>
            <person name="Liu G."/>
            <person name="Chen C."/>
            <person name="Han X."/>
        </authorList>
    </citation>
    <scope>NUCLEOTIDE SEQUENCE</scope>
    <source>
        <strain evidence="1">QD2021</strain>
        <plasmid evidence="1">pQD2021</plasmid>
    </source>
</reference>
<dbReference type="Proteomes" id="UP001432059">
    <property type="component" value="Plasmid pQD2021"/>
</dbReference>
<dbReference type="EMBL" id="CP136427">
    <property type="protein sequence ID" value="WOC53199.1"/>
    <property type="molecule type" value="Genomic_DNA"/>
</dbReference>
<dbReference type="KEGG" id="bpor:BPO_p0116"/>
<gene>
    <name evidence="1" type="ORF">BPO_p0116</name>
</gene>
<proteinExistence type="predicted"/>
<keyword evidence="1" id="KW-0614">Plasmid</keyword>
<dbReference type="AlphaFoldDB" id="A0AAU0F366"/>
<organism evidence="1 2">
    <name type="scientific">Bergeyella porcorum</name>
    <dbReference type="NCBI Taxonomy" id="1735111"/>
    <lineage>
        <taxon>Bacteria</taxon>
        <taxon>Pseudomonadati</taxon>
        <taxon>Bacteroidota</taxon>
        <taxon>Flavobacteriia</taxon>
        <taxon>Flavobacteriales</taxon>
        <taxon>Weeksellaceae</taxon>
        <taxon>Bergeyella</taxon>
    </lineage>
</organism>
<accession>A0AAU0F366</accession>
<protein>
    <recommendedName>
        <fullName evidence="3">Type II toxin-antitoxin system RelE/ParE family toxin</fullName>
    </recommendedName>
</protein>
<keyword evidence="2" id="KW-1185">Reference proteome</keyword>
<sequence>MWDIVWSDEAEKLLRDENSINDLFKALND</sequence>